<sequence length="100" mass="10978">MLPHPRLIFSLAYNPYTALGPSSYAFDATLTPPYDSSCPPNIPPTLLTILTLPVPSQHSLPSLRSQCPPDMPLTLLTILTLVECLSDLPPTLLTIFTLRY</sequence>
<dbReference type="AlphaFoldDB" id="A0A9Q3CDE1"/>
<gene>
    <name evidence="1" type="ORF">O181_020845</name>
</gene>
<evidence type="ECO:0000313" key="2">
    <source>
        <dbReference type="Proteomes" id="UP000765509"/>
    </source>
</evidence>
<keyword evidence="2" id="KW-1185">Reference proteome</keyword>
<dbReference type="EMBL" id="AVOT02006253">
    <property type="protein sequence ID" value="MBW0481130.1"/>
    <property type="molecule type" value="Genomic_DNA"/>
</dbReference>
<protein>
    <submittedName>
        <fullName evidence="1">Uncharacterized protein</fullName>
    </submittedName>
</protein>
<reference evidence="1" key="1">
    <citation type="submission" date="2021-03" db="EMBL/GenBank/DDBJ databases">
        <title>Draft genome sequence of rust myrtle Austropuccinia psidii MF-1, a brazilian biotype.</title>
        <authorList>
            <person name="Quecine M.C."/>
            <person name="Pachon D.M.R."/>
            <person name="Bonatelli M.L."/>
            <person name="Correr F.H."/>
            <person name="Franceschini L.M."/>
            <person name="Leite T.F."/>
            <person name="Margarido G.R.A."/>
            <person name="Almeida C.A."/>
            <person name="Ferrarezi J.A."/>
            <person name="Labate C.A."/>
        </authorList>
    </citation>
    <scope>NUCLEOTIDE SEQUENCE</scope>
    <source>
        <strain evidence="1">MF-1</strain>
    </source>
</reference>
<name>A0A9Q3CDE1_9BASI</name>
<dbReference type="Proteomes" id="UP000765509">
    <property type="component" value="Unassembled WGS sequence"/>
</dbReference>
<comment type="caution">
    <text evidence="1">The sequence shown here is derived from an EMBL/GenBank/DDBJ whole genome shotgun (WGS) entry which is preliminary data.</text>
</comment>
<organism evidence="1 2">
    <name type="scientific">Austropuccinia psidii MF-1</name>
    <dbReference type="NCBI Taxonomy" id="1389203"/>
    <lineage>
        <taxon>Eukaryota</taxon>
        <taxon>Fungi</taxon>
        <taxon>Dikarya</taxon>
        <taxon>Basidiomycota</taxon>
        <taxon>Pucciniomycotina</taxon>
        <taxon>Pucciniomycetes</taxon>
        <taxon>Pucciniales</taxon>
        <taxon>Sphaerophragmiaceae</taxon>
        <taxon>Austropuccinia</taxon>
    </lineage>
</organism>
<accession>A0A9Q3CDE1</accession>
<evidence type="ECO:0000313" key="1">
    <source>
        <dbReference type="EMBL" id="MBW0481130.1"/>
    </source>
</evidence>
<proteinExistence type="predicted"/>